<organism evidence="1">
    <name type="scientific">marine sediment metagenome</name>
    <dbReference type="NCBI Taxonomy" id="412755"/>
    <lineage>
        <taxon>unclassified sequences</taxon>
        <taxon>metagenomes</taxon>
        <taxon>ecological metagenomes</taxon>
    </lineage>
</organism>
<dbReference type="EMBL" id="BARW01002898">
    <property type="protein sequence ID" value="GAI61166.1"/>
    <property type="molecule type" value="Genomic_DNA"/>
</dbReference>
<dbReference type="AlphaFoldDB" id="X1R265"/>
<proteinExistence type="predicted"/>
<gene>
    <name evidence="1" type="ORF">S12H4_07745</name>
</gene>
<comment type="caution">
    <text evidence="1">The sequence shown here is derived from an EMBL/GenBank/DDBJ whole genome shotgun (WGS) entry which is preliminary data.</text>
</comment>
<sequence length="35" mass="3948">QLRTLSVSNRLPNKERGTINLYAYGFVLPDLGERG</sequence>
<accession>X1R265</accession>
<reference evidence="1" key="1">
    <citation type="journal article" date="2014" name="Front. Microbiol.">
        <title>High frequency of phylogenetically diverse reductive dehalogenase-homologous genes in deep subseafloor sedimentary metagenomes.</title>
        <authorList>
            <person name="Kawai M."/>
            <person name="Futagami T."/>
            <person name="Toyoda A."/>
            <person name="Takaki Y."/>
            <person name="Nishi S."/>
            <person name="Hori S."/>
            <person name="Arai W."/>
            <person name="Tsubouchi T."/>
            <person name="Morono Y."/>
            <person name="Uchiyama I."/>
            <person name="Ito T."/>
            <person name="Fujiyama A."/>
            <person name="Inagaki F."/>
            <person name="Takami H."/>
        </authorList>
    </citation>
    <scope>NUCLEOTIDE SEQUENCE</scope>
    <source>
        <strain evidence="1">Expedition CK06-06</strain>
    </source>
</reference>
<evidence type="ECO:0000313" key="1">
    <source>
        <dbReference type="EMBL" id="GAI61166.1"/>
    </source>
</evidence>
<name>X1R265_9ZZZZ</name>
<feature type="non-terminal residue" evidence="1">
    <location>
        <position position="1"/>
    </location>
</feature>
<protein>
    <submittedName>
        <fullName evidence="1">Uncharacterized protein</fullName>
    </submittedName>
</protein>